<evidence type="ECO:0000313" key="2">
    <source>
        <dbReference type="Proteomes" id="UP000609064"/>
    </source>
</evidence>
<dbReference type="EMBL" id="BMKK01000002">
    <property type="protein sequence ID" value="GGD50540.1"/>
    <property type="molecule type" value="Genomic_DNA"/>
</dbReference>
<dbReference type="NCBIfam" id="TIGR02453">
    <property type="entry name" value="TIGR02453 family protein"/>
    <property type="match status" value="1"/>
</dbReference>
<reference evidence="1" key="2">
    <citation type="submission" date="2020-09" db="EMBL/GenBank/DDBJ databases">
        <authorList>
            <person name="Sun Q."/>
            <person name="Zhou Y."/>
        </authorList>
    </citation>
    <scope>NUCLEOTIDE SEQUENCE</scope>
    <source>
        <strain evidence="1">CGMCC 1.15958</strain>
    </source>
</reference>
<comment type="caution">
    <text evidence="1">The sequence shown here is derived from an EMBL/GenBank/DDBJ whole genome shotgun (WGS) entry which is preliminary data.</text>
</comment>
<dbReference type="InterPro" id="IPR015996">
    <property type="entry name" value="UCP028451"/>
</dbReference>
<dbReference type="PANTHER" id="PTHR36452:SF1">
    <property type="entry name" value="DUF2461 DOMAIN-CONTAINING PROTEIN"/>
    <property type="match status" value="1"/>
</dbReference>
<dbReference type="PIRSF" id="PIRSF028451">
    <property type="entry name" value="UCP028451"/>
    <property type="match status" value="1"/>
</dbReference>
<dbReference type="Pfam" id="PF09365">
    <property type="entry name" value="DUF2461"/>
    <property type="match status" value="1"/>
</dbReference>
<evidence type="ECO:0000313" key="1">
    <source>
        <dbReference type="EMBL" id="GGD50540.1"/>
    </source>
</evidence>
<reference evidence="1" key="1">
    <citation type="journal article" date="2014" name="Int. J. Syst. Evol. Microbiol.">
        <title>Complete genome sequence of Corynebacterium casei LMG S-19264T (=DSM 44701T), isolated from a smear-ripened cheese.</title>
        <authorList>
            <consortium name="US DOE Joint Genome Institute (JGI-PGF)"/>
            <person name="Walter F."/>
            <person name="Albersmeier A."/>
            <person name="Kalinowski J."/>
            <person name="Ruckert C."/>
        </authorList>
    </citation>
    <scope>NUCLEOTIDE SEQUENCE</scope>
    <source>
        <strain evidence="1">CGMCC 1.15958</strain>
    </source>
</reference>
<dbReference type="RefSeq" id="WP_188765270.1">
    <property type="nucleotide sequence ID" value="NZ_BMKK01000002.1"/>
</dbReference>
<gene>
    <name evidence="1" type="ORF">GCM10011514_13470</name>
</gene>
<dbReference type="InterPro" id="IPR012808">
    <property type="entry name" value="CHP02453"/>
</dbReference>
<dbReference type="PANTHER" id="PTHR36452">
    <property type="entry name" value="CHROMOSOME 12, WHOLE GENOME SHOTGUN SEQUENCE"/>
    <property type="match status" value="1"/>
</dbReference>
<dbReference type="AlphaFoldDB" id="A0A917DMG4"/>
<name>A0A917DMG4_9BACT</name>
<dbReference type="Proteomes" id="UP000609064">
    <property type="component" value="Unassembled WGS sequence"/>
</dbReference>
<sequence>MLTHHSLQFLSNLEQNNNREWFHANRKDYEQTKVEFENLCQEILNGVAQFQENLVNTSVKSCILRINRDIRFSADKSPYKKYLGAGFGPGGKSSGKVDFYLHIQPNNESFLGGGMWAPTGSQLASFRQEIDYSPHILKGIIEEDTFKSYFNEIHGERVKKMPKGYAADHPDIELLKYKQLFFVHKYTDSEVISENFASEVISGCKILKPYLDYVNNLFFGEED</sequence>
<proteinExistence type="predicted"/>
<keyword evidence="2" id="KW-1185">Reference proteome</keyword>
<accession>A0A917DMG4</accession>
<protein>
    <submittedName>
        <fullName evidence="1">TIGR02453 family protein</fullName>
    </submittedName>
</protein>
<organism evidence="1 2">
    <name type="scientific">Emticicia aquatilis</name>
    <dbReference type="NCBI Taxonomy" id="1537369"/>
    <lineage>
        <taxon>Bacteria</taxon>
        <taxon>Pseudomonadati</taxon>
        <taxon>Bacteroidota</taxon>
        <taxon>Cytophagia</taxon>
        <taxon>Cytophagales</taxon>
        <taxon>Leadbetterellaceae</taxon>
        <taxon>Emticicia</taxon>
    </lineage>
</organism>